<comment type="domain">
    <text evidence="7">Subfamily III proteins have a conserved RTxK motif about 40-50 residues from the C-terminus; the threonine may be replaced by serine or cysteine.</text>
</comment>
<name>A0A8E0QZL0_9EURO</name>
<keyword evidence="4 7" id="KW-0378">Hydrolase</keyword>
<comment type="function">
    <text evidence="7">Metal-dependent phosphatase that shows phosphatase activity against several substrates, including fructose-1-phosphate and fructose-6-phosphate. Its preference for fructose-1-phosphate, a strong glycating agent that causes DNA damage rather than a canonical yeast metabolite, suggests a damage-control function in hexose phosphate metabolism.</text>
</comment>
<evidence type="ECO:0000256" key="2">
    <source>
        <dbReference type="ARBA" id="ARBA00009519"/>
    </source>
</evidence>
<dbReference type="GO" id="GO:0016791">
    <property type="term" value="F:phosphatase activity"/>
    <property type="evidence" value="ECO:0007669"/>
    <property type="project" value="TreeGrafter"/>
</dbReference>
<evidence type="ECO:0000256" key="3">
    <source>
        <dbReference type="ARBA" id="ARBA00022723"/>
    </source>
</evidence>
<comment type="similarity">
    <text evidence="2 7">Belongs to the damage-control phosphatase family. Sugar phosphate phosphatase III subfamily.</text>
</comment>
<dbReference type="Proteomes" id="UP000036893">
    <property type="component" value="Unassembled WGS sequence"/>
</dbReference>
<comment type="caution">
    <text evidence="10">The sequence shown here is derived from an EMBL/GenBank/DDBJ whole genome shotgun (WGS) entry which is preliminary data.</text>
</comment>
<evidence type="ECO:0000256" key="1">
    <source>
        <dbReference type="ARBA" id="ARBA00001326"/>
    </source>
</evidence>
<dbReference type="EC" id="3.1.3.-" evidence="7"/>
<dbReference type="InterPro" id="IPR039763">
    <property type="entry name" value="ARMT1"/>
</dbReference>
<gene>
    <name evidence="10" type="ORF">Aud_010852</name>
</gene>
<evidence type="ECO:0000313" key="10">
    <source>
        <dbReference type="EMBL" id="GIC94352.1"/>
    </source>
</evidence>
<comment type="cofactor">
    <cofactor evidence="7">
        <name>Mn(2+)</name>
        <dbReference type="ChEBI" id="CHEBI:29035"/>
    </cofactor>
    <cofactor evidence="7">
        <name>Ni(2+)</name>
        <dbReference type="ChEBI" id="CHEBI:49786"/>
    </cofactor>
</comment>
<protein>
    <recommendedName>
        <fullName evidence="7">Sugar phosphate phosphatase</fullName>
        <ecNumber evidence="7">3.1.3.-</ecNumber>
    </recommendedName>
</protein>
<evidence type="ECO:0000259" key="9">
    <source>
        <dbReference type="Pfam" id="PF01937"/>
    </source>
</evidence>
<dbReference type="GO" id="GO:0046872">
    <property type="term" value="F:metal ion binding"/>
    <property type="evidence" value="ECO:0007669"/>
    <property type="project" value="UniProtKB-UniRule"/>
</dbReference>
<proteinExistence type="inferred from homology"/>
<evidence type="ECO:0000256" key="7">
    <source>
        <dbReference type="RuleBase" id="RU367030"/>
    </source>
</evidence>
<sequence>MPSPTEEVRAVWTSDQGSMAQQTAVTRWPKIVEGTVDDVDETAASSDKDKRAQWATLRIALQEIMHEIERNEPLKPLREDGAPGIGDFNKQLNAIGKCSWLDCPWLFAECYLYRRIQTIFNTSKKWQGYDVFKRQKDSTFVKSRVAVEELASRYMQVVAESDLASHGSEEARRLLFIEMTEIALWGNATDLSLLSHLSMEDMQDLQGQDAIQKSQKNIVDNDTDAVWTYLQCTPSPVDRHVDMVLDNAGFELFTDLIYAAYLLDCRIATSMQLHIKQFPWFVSDVVPTDVDSLFEHLESANCFPDREYLDRLVPRLRKFFESGAISISSDPFWTTPYSFHEMPIRAPALFDHLQSSYLVIFKGDLNYRKLTKDGLWPYTTSFREALGPLGKSRMKILALRTNKSDTCVGVESQGKVDALNAEAPGDAWVRNGRYAVIAFHDGHC</sequence>
<dbReference type="AlphaFoldDB" id="A0A8E0QZL0"/>
<dbReference type="Pfam" id="PF01937">
    <property type="entry name" value="ARMT1-like_dom"/>
    <property type="match status" value="1"/>
</dbReference>
<dbReference type="GO" id="GO:0005634">
    <property type="term" value="C:nucleus"/>
    <property type="evidence" value="ECO:0007669"/>
    <property type="project" value="TreeGrafter"/>
</dbReference>
<evidence type="ECO:0000256" key="6">
    <source>
        <dbReference type="ARBA" id="ARBA00048809"/>
    </source>
</evidence>
<reference evidence="10" key="2">
    <citation type="submission" date="2021-01" db="EMBL/GenBank/DDBJ databases">
        <title>Pan-genome distribution and transcriptional activeness of fungal secondary metabolism genes in Aspergillus section Fumigati.</title>
        <authorList>
            <person name="Takahashi H."/>
            <person name="Umemura M."/>
            <person name="Ninomiya A."/>
            <person name="Kusuya Y."/>
            <person name="Urayama S."/>
            <person name="Shimizu M."/>
            <person name="Watanabe A."/>
            <person name="Kamei K."/>
            <person name="Yaguchi T."/>
            <person name="Hagiwara D."/>
        </authorList>
    </citation>
    <scope>NUCLEOTIDE SEQUENCE</scope>
    <source>
        <strain evidence="10">IFM 46973</strain>
    </source>
</reference>
<feature type="domain" description="Damage-control phosphatase ARMT1-like metal-binding" evidence="9">
    <location>
        <begin position="23"/>
        <end position="418"/>
    </location>
</feature>
<evidence type="ECO:0000313" key="11">
    <source>
        <dbReference type="Proteomes" id="UP000036893"/>
    </source>
</evidence>
<dbReference type="FunFam" id="3.40.50.10880:FF:000007">
    <property type="entry name" value="DUF89 domain protein"/>
    <property type="match status" value="1"/>
</dbReference>
<dbReference type="Gene3D" id="3.40.50.10880">
    <property type="entry name" value="Uncharacterised protein PF01937, DUF89, domain 3"/>
    <property type="match status" value="1"/>
</dbReference>
<dbReference type="GO" id="GO:0006974">
    <property type="term" value="P:DNA damage response"/>
    <property type="evidence" value="ECO:0007669"/>
    <property type="project" value="TreeGrafter"/>
</dbReference>
<dbReference type="Gene3D" id="1.20.930.60">
    <property type="match status" value="1"/>
</dbReference>
<dbReference type="InterPro" id="IPR036075">
    <property type="entry name" value="ARMT-1-like_metal-bd_sf"/>
</dbReference>
<dbReference type="GeneID" id="66998329"/>
<evidence type="ECO:0000256" key="4">
    <source>
        <dbReference type="ARBA" id="ARBA00022801"/>
    </source>
</evidence>
<accession>A0A8E0QZL0</accession>
<keyword evidence="3 7" id="KW-0479">Metal-binding</keyword>
<dbReference type="PANTHER" id="PTHR12260">
    <property type="entry name" value="DAMAGE-CONTROL PHOSPHATASE ARMT1"/>
    <property type="match status" value="1"/>
</dbReference>
<evidence type="ECO:0000256" key="8">
    <source>
        <dbReference type="SAM" id="MobiDB-lite"/>
    </source>
</evidence>
<feature type="compositionally biased region" description="Polar residues" evidence="8">
    <location>
        <begin position="13"/>
        <end position="23"/>
    </location>
</feature>
<keyword evidence="5 7" id="KW-0464">Manganese</keyword>
<dbReference type="RefSeq" id="XP_043151618.1">
    <property type="nucleotide sequence ID" value="XM_043295683.1"/>
</dbReference>
<dbReference type="SUPFAM" id="SSF111321">
    <property type="entry name" value="AF1104-like"/>
    <property type="match status" value="1"/>
</dbReference>
<dbReference type="PANTHER" id="PTHR12260:SF6">
    <property type="entry name" value="DAMAGE-CONTROL PHOSPHATASE ARMT1"/>
    <property type="match status" value="1"/>
</dbReference>
<feature type="region of interest" description="Disordered" evidence="8">
    <location>
        <begin position="1"/>
        <end position="23"/>
    </location>
</feature>
<dbReference type="InterPro" id="IPR002791">
    <property type="entry name" value="ARMT1-like_metal-bd"/>
</dbReference>
<dbReference type="EMBL" id="BBXM02000009">
    <property type="protein sequence ID" value="GIC94352.1"/>
    <property type="molecule type" value="Genomic_DNA"/>
</dbReference>
<comment type="catalytic activity">
    <reaction evidence="1 7">
        <text>beta-D-fructose 1-phosphate + H2O = D-fructose + phosphate</text>
        <dbReference type="Rhea" id="RHEA:35603"/>
        <dbReference type="ChEBI" id="CHEBI:15377"/>
        <dbReference type="ChEBI" id="CHEBI:37721"/>
        <dbReference type="ChEBI" id="CHEBI:43474"/>
        <dbReference type="ChEBI" id="CHEBI:138881"/>
    </reaction>
</comment>
<reference evidence="10" key="1">
    <citation type="journal article" date="2015" name="Genome Announc.">
        <title>Draft Genome Sequence of the Pathogenic Filamentous Fungus Aspergillus udagawae Strain IFM 46973T.</title>
        <authorList>
            <person name="Kusuya Y."/>
            <person name="Takahashi-Nakaguchi A."/>
            <person name="Takahashi H."/>
            <person name="Yaguchi T."/>
        </authorList>
    </citation>
    <scope>NUCLEOTIDE SEQUENCE</scope>
    <source>
        <strain evidence="10">IFM 46973</strain>
    </source>
</reference>
<comment type="catalytic activity">
    <reaction evidence="6 7">
        <text>beta-D-fructose 6-phosphate = dihydroxyacetone + D-glyceraldehyde 3-phosphate</text>
        <dbReference type="Rhea" id="RHEA:28002"/>
        <dbReference type="ChEBI" id="CHEBI:16016"/>
        <dbReference type="ChEBI" id="CHEBI:57634"/>
        <dbReference type="ChEBI" id="CHEBI:59776"/>
    </reaction>
</comment>
<organism evidence="10 11">
    <name type="scientific">Aspergillus udagawae</name>
    <dbReference type="NCBI Taxonomy" id="91492"/>
    <lineage>
        <taxon>Eukaryota</taxon>
        <taxon>Fungi</taxon>
        <taxon>Dikarya</taxon>
        <taxon>Ascomycota</taxon>
        <taxon>Pezizomycotina</taxon>
        <taxon>Eurotiomycetes</taxon>
        <taxon>Eurotiomycetidae</taxon>
        <taxon>Eurotiales</taxon>
        <taxon>Aspergillaceae</taxon>
        <taxon>Aspergillus</taxon>
        <taxon>Aspergillus subgen. Fumigati</taxon>
    </lineage>
</organism>
<evidence type="ECO:0000256" key="5">
    <source>
        <dbReference type="ARBA" id="ARBA00023211"/>
    </source>
</evidence>